<dbReference type="STRING" id="1908264.BKK54_09265"/>
<evidence type="ECO:0000256" key="5">
    <source>
        <dbReference type="ARBA" id="ARBA00022989"/>
    </source>
</evidence>
<comment type="subcellular location">
    <subcellularLocation>
        <location evidence="1 7">Cell membrane</location>
        <topology evidence="1 7">Multi-pass membrane protein</topology>
    </subcellularLocation>
</comment>
<dbReference type="Pfam" id="PF06173">
    <property type="entry name" value="DUF986"/>
    <property type="match status" value="1"/>
</dbReference>
<reference evidence="8 9" key="1">
    <citation type="submission" date="2016-10" db="EMBL/GenBank/DDBJ databases">
        <title>Rodentibacter gen. nov. and new species.</title>
        <authorList>
            <person name="Christensen H."/>
        </authorList>
    </citation>
    <scope>NUCLEOTIDE SEQUENCE [LARGE SCALE GENOMIC DNA]</scope>
    <source>
        <strain evidence="9">ppn416</strain>
    </source>
</reference>
<keyword evidence="6 7" id="KW-0472">Membrane</keyword>
<comment type="caution">
    <text evidence="8">The sequence shown here is derived from an EMBL/GenBank/DDBJ whole genome shotgun (WGS) entry which is preliminary data.</text>
</comment>
<evidence type="ECO:0000256" key="1">
    <source>
        <dbReference type="ARBA" id="ARBA00004651"/>
    </source>
</evidence>
<keyword evidence="3 7" id="KW-1003">Cell membrane</keyword>
<dbReference type="InterPro" id="IPR009328">
    <property type="entry name" value="DUF986"/>
</dbReference>
<protein>
    <recommendedName>
        <fullName evidence="7">UPF0266 membrane protein BKK54_09265</fullName>
    </recommendedName>
</protein>
<dbReference type="PIRSF" id="PIRSF020687">
    <property type="entry name" value="UCP020687"/>
    <property type="match status" value="1"/>
</dbReference>
<dbReference type="RefSeq" id="WP_077542824.1">
    <property type="nucleotide sequence ID" value="NZ_MLHN01000018.1"/>
</dbReference>
<feature type="transmembrane region" description="Helical" evidence="7">
    <location>
        <begin position="66"/>
        <end position="86"/>
    </location>
</feature>
<dbReference type="AlphaFoldDB" id="A0A1V3J233"/>
<evidence type="ECO:0000256" key="4">
    <source>
        <dbReference type="ARBA" id="ARBA00022692"/>
    </source>
</evidence>
<dbReference type="Proteomes" id="UP000188481">
    <property type="component" value="Unassembled WGS sequence"/>
</dbReference>
<feature type="transmembrane region" description="Helical" evidence="7">
    <location>
        <begin position="43"/>
        <end position="60"/>
    </location>
</feature>
<keyword evidence="9" id="KW-1185">Reference proteome</keyword>
<evidence type="ECO:0000256" key="3">
    <source>
        <dbReference type="ARBA" id="ARBA00022475"/>
    </source>
</evidence>
<dbReference type="NCBIfam" id="NF002791">
    <property type="entry name" value="PRK02913.1"/>
    <property type="match status" value="1"/>
</dbReference>
<organism evidence="8 9">
    <name type="scientific">Rodentibacter genomosp. 1</name>
    <dbReference type="NCBI Taxonomy" id="1908264"/>
    <lineage>
        <taxon>Bacteria</taxon>
        <taxon>Pseudomonadati</taxon>
        <taxon>Pseudomonadota</taxon>
        <taxon>Gammaproteobacteria</taxon>
        <taxon>Pasteurellales</taxon>
        <taxon>Pasteurellaceae</taxon>
        <taxon>Rodentibacter</taxon>
    </lineage>
</organism>
<comment type="similarity">
    <text evidence="2 7">Belongs to the UPF0266 family.</text>
</comment>
<keyword evidence="5 7" id="KW-1133">Transmembrane helix</keyword>
<accession>A0A1V3J233</accession>
<evidence type="ECO:0000256" key="7">
    <source>
        <dbReference type="HAMAP-Rule" id="MF_01071"/>
    </source>
</evidence>
<dbReference type="EMBL" id="MLHN01000018">
    <property type="protein sequence ID" value="OOF49105.1"/>
    <property type="molecule type" value="Genomic_DNA"/>
</dbReference>
<proteinExistence type="inferred from homology"/>
<evidence type="ECO:0000256" key="2">
    <source>
        <dbReference type="ARBA" id="ARBA00009962"/>
    </source>
</evidence>
<sequence>MVNVILFLTILLFFSYAIYEQFLIEKRKGQTKLKVPLKKQHKIDSLIFIGLIIILVYQSFTQSGYISSTTLFLLAAIIILAIYNTFFRTSMLIFKTEGIFYLNIYIDYQKIHQLNLTQNNILIINLKNKKSLFAPLAREEDGQRVVNFFGADK</sequence>
<evidence type="ECO:0000313" key="9">
    <source>
        <dbReference type="Proteomes" id="UP000188481"/>
    </source>
</evidence>
<feature type="transmembrane region" description="Helical" evidence="7">
    <location>
        <begin position="6"/>
        <end position="23"/>
    </location>
</feature>
<evidence type="ECO:0000256" key="6">
    <source>
        <dbReference type="ARBA" id="ARBA00023136"/>
    </source>
</evidence>
<dbReference type="GO" id="GO:0005886">
    <property type="term" value="C:plasma membrane"/>
    <property type="evidence" value="ECO:0007669"/>
    <property type="project" value="UniProtKB-SubCell"/>
</dbReference>
<dbReference type="HAMAP" id="MF_01071">
    <property type="entry name" value="UPF0266"/>
    <property type="match status" value="1"/>
</dbReference>
<gene>
    <name evidence="8" type="ORF">BKK54_09265</name>
</gene>
<evidence type="ECO:0000313" key="8">
    <source>
        <dbReference type="EMBL" id="OOF49105.1"/>
    </source>
</evidence>
<name>A0A1V3J233_9PAST</name>
<keyword evidence="4 7" id="KW-0812">Transmembrane</keyword>